<dbReference type="InterPro" id="IPR050850">
    <property type="entry name" value="Peptidase_S1_Elastase_sf"/>
</dbReference>
<dbReference type="SUPFAM" id="SSF50494">
    <property type="entry name" value="Trypsin-like serine proteases"/>
    <property type="match status" value="1"/>
</dbReference>
<sequence length="68" mass="7304">QKCRGGPTFSSCRCDSGGPLHCSVNGKYTVHGSDQLCVQPGCNVSRKPTVFTRVSAYITWINNVIASN</sequence>
<dbReference type="PANTHER" id="PTHR24257:SF0">
    <property type="entry name" value="CHYMOTRYPSIN-LIKE ELASTASE FAMILY MEMBER 1"/>
    <property type="match status" value="1"/>
</dbReference>
<dbReference type="Pfam" id="PF00089">
    <property type="entry name" value="Trypsin"/>
    <property type="match status" value="1"/>
</dbReference>
<dbReference type="GO" id="GO:0005576">
    <property type="term" value="C:extracellular region"/>
    <property type="evidence" value="ECO:0007669"/>
    <property type="project" value="UniProtKB-SubCell"/>
</dbReference>
<keyword evidence="3" id="KW-0645">Protease</keyword>
<dbReference type="AlphaFoldDB" id="A0A8C0PBB3"/>
<dbReference type="InterPro" id="IPR009003">
    <property type="entry name" value="Peptidase_S1_PA"/>
</dbReference>
<dbReference type="Proteomes" id="UP000694429">
    <property type="component" value="Chromosome 27"/>
</dbReference>
<evidence type="ECO:0000256" key="9">
    <source>
        <dbReference type="ARBA" id="ARBA00042355"/>
    </source>
</evidence>
<evidence type="ECO:0000256" key="1">
    <source>
        <dbReference type="ARBA" id="ARBA00004613"/>
    </source>
</evidence>
<evidence type="ECO:0000256" key="5">
    <source>
        <dbReference type="ARBA" id="ARBA00022825"/>
    </source>
</evidence>
<proteinExistence type="predicted"/>
<keyword evidence="4" id="KW-0378">Hydrolase</keyword>
<evidence type="ECO:0000256" key="3">
    <source>
        <dbReference type="ARBA" id="ARBA00022670"/>
    </source>
</evidence>
<evidence type="ECO:0000259" key="10">
    <source>
        <dbReference type="Pfam" id="PF00089"/>
    </source>
</evidence>
<evidence type="ECO:0000313" key="12">
    <source>
        <dbReference type="Proteomes" id="UP000694429"/>
    </source>
</evidence>
<dbReference type="GO" id="GO:0004252">
    <property type="term" value="F:serine-type endopeptidase activity"/>
    <property type="evidence" value="ECO:0007669"/>
    <property type="project" value="InterPro"/>
</dbReference>
<keyword evidence="5" id="KW-0720">Serine protease</keyword>
<dbReference type="InterPro" id="IPR001254">
    <property type="entry name" value="Trypsin_dom"/>
</dbReference>
<dbReference type="Gene3D" id="2.40.10.10">
    <property type="entry name" value="Trypsin-like serine proteases"/>
    <property type="match status" value="1"/>
</dbReference>
<comment type="function">
    <text evidence="7">Serine proteases that hydrolyze many proteins in addition to elastin.</text>
</comment>
<dbReference type="Ensembl" id="ENSCAFT00030044835.1">
    <property type="protein sequence ID" value="ENSCAFP00030039147.1"/>
    <property type="gene ID" value="ENSCAFG00030024369.1"/>
</dbReference>
<dbReference type="PANTHER" id="PTHR24257">
    <property type="entry name" value="CHYMOTRYPSIN-LIKE ELASTASE FAMILY MEMBER"/>
    <property type="match status" value="1"/>
</dbReference>
<evidence type="ECO:0000256" key="4">
    <source>
        <dbReference type="ARBA" id="ARBA00022801"/>
    </source>
</evidence>
<protein>
    <recommendedName>
        <fullName evidence="8">Chymotrypsin-like elastase family member 1</fullName>
    </recommendedName>
    <alternativeName>
        <fullName evidence="9">Elastase-1</fullName>
    </alternativeName>
</protein>
<organism evidence="11 12">
    <name type="scientific">Canis lupus familiaris</name>
    <name type="common">Dog</name>
    <name type="synonym">Canis familiaris</name>
    <dbReference type="NCBI Taxonomy" id="9615"/>
    <lineage>
        <taxon>Eukaryota</taxon>
        <taxon>Metazoa</taxon>
        <taxon>Chordata</taxon>
        <taxon>Craniata</taxon>
        <taxon>Vertebrata</taxon>
        <taxon>Euteleostomi</taxon>
        <taxon>Mammalia</taxon>
        <taxon>Eutheria</taxon>
        <taxon>Laurasiatheria</taxon>
        <taxon>Carnivora</taxon>
        <taxon>Caniformia</taxon>
        <taxon>Canidae</taxon>
        <taxon>Canis</taxon>
    </lineage>
</organism>
<accession>A0A8C0PBB3</accession>
<dbReference type="InterPro" id="IPR043504">
    <property type="entry name" value="Peptidase_S1_PA_chymotrypsin"/>
</dbReference>
<comment type="subcellular location">
    <subcellularLocation>
        <location evidence="1">Secreted</location>
    </subcellularLocation>
</comment>
<evidence type="ECO:0000256" key="2">
    <source>
        <dbReference type="ARBA" id="ARBA00022525"/>
    </source>
</evidence>
<keyword evidence="6" id="KW-0106">Calcium</keyword>
<evidence type="ECO:0000256" key="8">
    <source>
        <dbReference type="ARBA" id="ARBA00041157"/>
    </source>
</evidence>
<evidence type="ECO:0000256" key="7">
    <source>
        <dbReference type="ARBA" id="ARBA00037778"/>
    </source>
</evidence>
<feature type="domain" description="Peptidase S1" evidence="10">
    <location>
        <begin position="10"/>
        <end position="61"/>
    </location>
</feature>
<dbReference type="GO" id="GO:0006508">
    <property type="term" value="P:proteolysis"/>
    <property type="evidence" value="ECO:0007669"/>
    <property type="project" value="UniProtKB-KW"/>
</dbReference>
<keyword evidence="2" id="KW-0964">Secreted</keyword>
<reference evidence="11" key="1">
    <citation type="submission" date="2019-03" db="EMBL/GenBank/DDBJ databases">
        <authorList>
            <person name="Warren W.C."/>
            <person name="Johnson G.S."/>
        </authorList>
    </citation>
    <scope>NUCLEOTIDE SEQUENCE [LARGE SCALE GENOMIC DNA]</scope>
    <source>
        <strain evidence="11">Basenji</strain>
    </source>
</reference>
<reference evidence="11" key="2">
    <citation type="submission" date="2025-08" db="UniProtKB">
        <authorList>
            <consortium name="Ensembl"/>
        </authorList>
    </citation>
    <scope>IDENTIFICATION</scope>
</reference>
<evidence type="ECO:0000256" key="6">
    <source>
        <dbReference type="ARBA" id="ARBA00022837"/>
    </source>
</evidence>
<name>A0A8C0PBB3_CANLF</name>
<evidence type="ECO:0000313" key="11">
    <source>
        <dbReference type="Ensembl" id="ENSCAFP00030039147.1"/>
    </source>
</evidence>